<name>A0AAD9AHU2_9PEZI</name>
<comment type="caution">
    <text evidence="2">The sequence shown here is derived from an EMBL/GenBank/DDBJ whole genome shotgun (WGS) entry which is preliminary data.</text>
</comment>
<dbReference type="Proteomes" id="UP001243330">
    <property type="component" value="Unassembled WGS sequence"/>
</dbReference>
<dbReference type="AlphaFoldDB" id="A0AAD9AHU2"/>
<evidence type="ECO:0000313" key="3">
    <source>
        <dbReference type="Proteomes" id="UP001243330"/>
    </source>
</evidence>
<organism evidence="2 3">
    <name type="scientific">Colletotrichum chrysophilum</name>
    <dbReference type="NCBI Taxonomy" id="1836956"/>
    <lineage>
        <taxon>Eukaryota</taxon>
        <taxon>Fungi</taxon>
        <taxon>Dikarya</taxon>
        <taxon>Ascomycota</taxon>
        <taxon>Pezizomycotina</taxon>
        <taxon>Sordariomycetes</taxon>
        <taxon>Hypocreomycetidae</taxon>
        <taxon>Glomerellales</taxon>
        <taxon>Glomerellaceae</taxon>
        <taxon>Colletotrichum</taxon>
        <taxon>Colletotrichum gloeosporioides species complex</taxon>
    </lineage>
</organism>
<proteinExistence type="predicted"/>
<accession>A0AAD9AHU2</accession>
<evidence type="ECO:0000313" key="2">
    <source>
        <dbReference type="EMBL" id="KAK1847902.1"/>
    </source>
</evidence>
<reference evidence="2" key="1">
    <citation type="submission" date="2023-01" db="EMBL/GenBank/DDBJ databases">
        <title>Colletotrichum chrysophilum M932 genome sequence.</title>
        <authorList>
            <person name="Baroncelli R."/>
        </authorList>
    </citation>
    <scope>NUCLEOTIDE SEQUENCE</scope>
    <source>
        <strain evidence="2">M932</strain>
    </source>
</reference>
<protein>
    <submittedName>
        <fullName evidence="2">Uncharacterized protein</fullName>
    </submittedName>
</protein>
<gene>
    <name evidence="2" type="ORF">CCHR01_09492</name>
</gene>
<dbReference type="EMBL" id="JAQOWY010000188">
    <property type="protein sequence ID" value="KAK1847902.1"/>
    <property type="molecule type" value="Genomic_DNA"/>
</dbReference>
<feature type="region of interest" description="Disordered" evidence="1">
    <location>
        <begin position="123"/>
        <end position="150"/>
    </location>
</feature>
<keyword evidence="3" id="KW-1185">Reference proteome</keyword>
<evidence type="ECO:0000256" key="1">
    <source>
        <dbReference type="SAM" id="MobiDB-lite"/>
    </source>
</evidence>
<sequence length="150" mass="16215">MTPSLVDDVSKVSSMRSSLAIRRSIFASAPQLKIKPREPSSSSSMLLLAVVGTRAKASKSTGDLPRSAAIGTWDPRVSTEQDAANAVLHAYSPTSNPPLPSRPQMCVFSSKSDSLMQPQRHCMHQSAQPPFRHPAPAPNRSQPLTILWAE</sequence>